<evidence type="ECO:0000313" key="5">
    <source>
        <dbReference type="EMBL" id="CAD7288837.1"/>
    </source>
</evidence>
<keyword evidence="6" id="KW-1185">Reference proteome</keyword>
<feature type="transmembrane region" description="Helical" evidence="2">
    <location>
        <begin position="34"/>
        <end position="55"/>
    </location>
</feature>
<reference evidence="5 6" key="1">
    <citation type="submission" date="2020-11" db="EMBL/GenBank/DDBJ databases">
        <authorList>
            <person name="Peeters C."/>
        </authorList>
    </citation>
    <scope>NUCLEOTIDE SEQUENCE [LARGE SCALE GENOMIC DNA]</scope>
    <source>
        <strain evidence="5 6">LMG 8286</strain>
    </source>
</reference>
<dbReference type="PROSITE" id="PS50883">
    <property type="entry name" value="EAL"/>
    <property type="match status" value="1"/>
</dbReference>
<dbReference type="EMBL" id="CAJHOE010000004">
    <property type="protein sequence ID" value="CAD7288837.1"/>
    <property type="molecule type" value="Genomic_DNA"/>
</dbReference>
<dbReference type="InterPro" id="IPR001633">
    <property type="entry name" value="EAL_dom"/>
</dbReference>
<comment type="caution">
    <text evidence="5">The sequence shown here is derived from an EMBL/GenBank/DDBJ whole genome shotgun (WGS) entry which is preliminary data.</text>
</comment>
<proteinExistence type="predicted"/>
<dbReference type="PROSITE" id="PS50887">
    <property type="entry name" value="GGDEF"/>
    <property type="match status" value="1"/>
</dbReference>
<evidence type="ECO:0000313" key="6">
    <source>
        <dbReference type="Proteomes" id="UP000789359"/>
    </source>
</evidence>
<evidence type="ECO:0000259" key="3">
    <source>
        <dbReference type="PROSITE" id="PS50883"/>
    </source>
</evidence>
<dbReference type="SMART" id="SM00052">
    <property type="entry name" value="EAL"/>
    <property type="match status" value="1"/>
</dbReference>
<dbReference type="InterPro" id="IPR043128">
    <property type="entry name" value="Rev_trsase/Diguanyl_cyclase"/>
</dbReference>
<dbReference type="Pfam" id="PF00990">
    <property type="entry name" value="GGDEF"/>
    <property type="match status" value="1"/>
</dbReference>
<sequence length="773" mass="89446">MTKVNPYFKTIASVIVVSLFVLYAYHIHIDEEEIVIRLSAVFNFCVAGVILVQILRNGFVKSYWLAIFWMIFTWAIADILYAVLNWEDSRDDFWMQTAYAVPIFCLFWAFVRMYISYVKFINPVQASIDTETVFITAVAFILSVFLNDGFITDVSNVRFLYNLFYLFNDVFIFVLVFFMLFSIKNSNECKSFYTLLIAVLFYAIYDIFYSFGDILGYDFDNDYGDLGFGVVFMMMMIASFYLKPNEHKLVIVKDSAGISILKKSSILIFVIVVKLFFGADIDYIYAAAMLCVTLFYATITFHVTNIAQTKELIEEYRKNKDDIKELIKKRKEDLVQKYNTLSDTSKYDYLTQAYNRPFFLKQLNEMINTMDMGEEVSVYNIDLNRFKFINDTYGHYAGDEVLIRLVSNIKEILPKNGIVGRFSGDFIVIATKIKAKENDYIQFCNKILKQIRTPIMVDGRRIYLNASIGISNTQTSHIKTDDLLAHSQEALSYAKESISLSYVVYDEKIGLKNLQKQHLEILLENANFENEFKLYYQPQYEINYRQLKGAEVLLRWISPIKGFVSPGVFIPIAEESQMISKIGYFVAKNAMKRTAEINKKYGLDLKISINVSPRQLEDMNFVPTMFEYMSEFDIKPEHICFEITEMSLMESDEIMKEALLQFKERGIDVALDDFGTGFSSLSYISKYAIDKIKIAKELVDNIVLNEAEREVVRAIIVMAKNLGIKTIAEGVETEAQVQVLRQLGCEEIQGYFWGKPLSEDDFITLIRGYSRLL</sequence>
<organism evidence="5 6">
    <name type="scientific">Campylobacter suis</name>
    <dbReference type="NCBI Taxonomy" id="2790657"/>
    <lineage>
        <taxon>Bacteria</taxon>
        <taxon>Pseudomonadati</taxon>
        <taxon>Campylobacterota</taxon>
        <taxon>Epsilonproteobacteria</taxon>
        <taxon>Campylobacterales</taxon>
        <taxon>Campylobacteraceae</taxon>
        <taxon>Campylobacter</taxon>
    </lineage>
</organism>
<dbReference type="NCBIfam" id="TIGR00254">
    <property type="entry name" value="GGDEF"/>
    <property type="match status" value="1"/>
</dbReference>
<accession>A0ABM8Q7B2</accession>
<dbReference type="PANTHER" id="PTHR33121:SF70">
    <property type="entry name" value="SIGNALING PROTEIN YKOW"/>
    <property type="match status" value="1"/>
</dbReference>
<keyword evidence="1" id="KW-0175">Coiled coil</keyword>
<keyword evidence="2" id="KW-1133">Transmembrane helix</keyword>
<dbReference type="CDD" id="cd01949">
    <property type="entry name" value="GGDEF"/>
    <property type="match status" value="1"/>
</dbReference>
<dbReference type="Pfam" id="PF00563">
    <property type="entry name" value="EAL"/>
    <property type="match status" value="1"/>
</dbReference>
<dbReference type="InterPro" id="IPR000160">
    <property type="entry name" value="GGDEF_dom"/>
</dbReference>
<name>A0ABM8Q7B2_9BACT</name>
<evidence type="ECO:0000259" key="4">
    <source>
        <dbReference type="PROSITE" id="PS50887"/>
    </source>
</evidence>
<protein>
    <recommendedName>
        <fullName evidence="7">GGDEF-domain containing protein</fullName>
    </recommendedName>
</protein>
<dbReference type="SUPFAM" id="SSF141868">
    <property type="entry name" value="EAL domain-like"/>
    <property type="match status" value="1"/>
</dbReference>
<evidence type="ECO:0008006" key="7">
    <source>
        <dbReference type="Google" id="ProtNLM"/>
    </source>
</evidence>
<feature type="transmembrane region" description="Helical" evidence="2">
    <location>
        <begin position="223"/>
        <end position="242"/>
    </location>
</feature>
<feature type="transmembrane region" description="Helical" evidence="2">
    <location>
        <begin position="132"/>
        <end position="151"/>
    </location>
</feature>
<dbReference type="RefSeq" id="WP_230057287.1">
    <property type="nucleotide sequence ID" value="NZ_CAJHOE010000004.1"/>
</dbReference>
<dbReference type="CDD" id="cd01948">
    <property type="entry name" value="EAL"/>
    <property type="match status" value="1"/>
</dbReference>
<gene>
    <name evidence="5" type="ORF">LMG8286_01545</name>
</gene>
<dbReference type="PANTHER" id="PTHR33121">
    <property type="entry name" value="CYCLIC DI-GMP PHOSPHODIESTERASE PDEF"/>
    <property type="match status" value="1"/>
</dbReference>
<feature type="domain" description="GGDEF" evidence="4">
    <location>
        <begin position="374"/>
        <end position="507"/>
    </location>
</feature>
<dbReference type="SMART" id="SM00267">
    <property type="entry name" value="GGDEF"/>
    <property type="match status" value="1"/>
</dbReference>
<keyword evidence="2" id="KW-0472">Membrane</keyword>
<evidence type="ECO:0000256" key="1">
    <source>
        <dbReference type="SAM" id="Coils"/>
    </source>
</evidence>
<feature type="transmembrane region" description="Helical" evidence="2">
    <location>
        <begin position="93"/>
        <end position="111"/>
    </location>
</feature>
<feature type="transmembrane region" description="Helical" evidence="2">
    <location>
        <begin position="254"/>
        <end position="277"/>
    </location>
</feature>
<evidence type="ECO:0000256" key="2">
    <source>
        <dbReference type="SAM" id="Phobius"/>
    </source>
</evidence>
<dbReference type="SUPFAM" id="SSF55073">
    <property type="entry name" value="Nucleotide cyclase"/>
    <property type="match status" value="1"/>
</dbReference>
<feature type="domain" description="EAL" evidence="3">
    <location>
        <begin position="516"/>
        <end position="770"/>
    </location>
</feature>
<feature type="transmembrane region" description="Helical" evidence="2">
    <location>
        <begin position="62"/>
        <end position="81"/>
    </location>
</feature>
<dbReference type="InterPro" id="IPR035919">
    <property type="entry name" value="EAL_sf"/>
</dbReference>
<dbReference type="InterPro" id="IPR029787">
    <property type="entry name" value="Nucleotide_cyclase"/>
</dbReference>
<dbReference type="InterPro" id="IPR050706">
    <property type="entry name" value="Cyclic-di-GMP_PDE-like"/>
</dbReference>
<feature type="coiled-coil region" evidence="1">
    <location>
        <begin position="306"/>
        <end position="333"/>
    </location>
</feature>
<dbReference type="Gene3D" id="3.20.20.450">
    <property type="entry name" value="EAL domain"/>
    <property type="match status" value="1"/>
</dbReference>
<dbReference type="Proteomes" id="UP000789359">
    <property type="component" value="Unassembled WGS sequence"/>
</dbReference>
<feature type="transmembrane region" description="Helical" evidence="2">
    <location>
        <begin position="7"/>
        <end position="28"/>
    </location>
</feature>
<dbReference type="Gene3D" id="3.30.70.270">
    <property type="match status" value="1"/>
</dbReference>
<feature type="transmembrane region" description="Helical" evidence="2">
    <location>
        <begin position="163"/>
        <end position="181"/>
    </location>
</feature>
<feature type="transmembrane region" description="Helical" evidence="2">
    <location>
        <begin position="193"/>
        <end position="211"/>
    </location>
</feature>
<keyword evidence="2" id="KW-0812">Transmembrane</keyword>